<evidence type="ECO:0000259" key="2">
    <source>
        <dbReference type="PROSITE" id="PS50110"/>
    </source>
</evidence>
<evidence type="ECO:0000313" key="4">
    <source>
        <dbReference type="Proteomes" id="UP000604341"/>
    </source>
</evidence>
<reference evidence="4" key="1">
    <citation type="journal article" date="2019" name="Int. J. Syst. Evol. Microbiol.">
        <title>The Global Catalogue of Microorganisms (GCM) 10K type strain sequencing project: providing services to taxonomists for standard genome sequencing and annotation.</title>
        <authorList>
            <consortium name="The Broad Institute Genomics Platform"/>
            <consortium name="The Broad Institute Genome Sequencing Center for Infectious Disease"/>
            <person name="Wu L."/>
            <person name="Ma J."/>
        </authorList>
    </citation>
    <scope>NUCLEOTIDE SEQUENCE [LARGE SCALE GENOMIC DNA]</scope>
    <source>
        <strain evidence="4">JCM 19173</strain>
    </source>
</reference>
<dbReference type="InterPro" id="IPR001789">
    <property type="entry name" value="Sig_transdc_resp-reg_receiver"/>
</dbReference>
<evidence type="ECO:0000256" key="1">
    <source>
        <dbReference type="PROSITE-ProRule" id="PRU00169"/>
    </source>
</evidence>
<keyword evidence="1" id="KW-0597">Phosphoprotein</keyword>
<accession>A0ABQ2FFP4</accession>
<organism evidence="3 4">
    <name type="scientific">Deinococcus radiotolerans</name>
    <dbReference type="NCBI Taxonomy" id="1309407"/>
    <lineage>
        <taxon>Bacteria</taxon>
        <taxon>Thermotogati</taxon>
        <taxon>Deinococcota</taxon>
        <taxon>Deinococci</taxon>
        <taxon>Deinococcales</taxon>
        <taxon>Deinococcaceae</taxon>
        <taxon>Deinococcus</taxon>
    </lineage>
</organism>
<dbReference type="SUPFAM" id="SSF52172">
    <property type="entry name" value="CheY-like"/>
    <property type="match status" value="1"/>
</dbReference>
<name>A0ABQ2FFP4_9DEIO</name>
<sequence length="147" mass="16213">MEPFRLLLVDDQVEELLLVEAMLEGEVQTVNLIGVRSGAAALAYLDEAEQLPHLILLDLHLPGMSGLAVLAALRASRRLCNVNVVVRSGSNDPQDRQAATDAGASDYLIKPLSYAAQEDQMHHLLMDWQHLIRLTSSDAQPEQAQRH</sequence>
<feature type="domain" description="Response regulatory" evidence="2">
    <location>
        <begin position="5"/>
        <end position="125"/>
    </location>
</feature>
<evidence type="ECO:0000313" key="3">
    <source>
        <dbReference type="EMBL" id="GGK93844.1"/>
    </source>
</evidence>
<dbReference type="SMART" id="SM00448">
    <property type="entry name" value="REC"/>
    <property type="match status" value="1"/>
</dbReference>
<dbReference type="RefSeq" id="WP_189067846.1">
    <property type="nucleotide sequence ID" value="NZ_BMPE01000001.1"/>
</dbReference>
<dbReference type="PANTHER" id="PTHR44520:SF2">
    <property type="entry name" value="RESPONSE REGULATOR RCP1"/>
    <property type="match status" value="1"/>
</dbReference>
<dbReference type="PROSITE" id="PS50110">
    <property type="entry name" value="RESPONSE_REGULATORY"/>
    <property type="match status" value="1"/>
</dbReference>
<feature type="modified residue" description="4-aspartylphosphate" evidence="1">
    <location>
        <position position="58"/>
    </location>
</feature>
<dbReference type="EMBL" id="BMPE01000001">
    <property type="protein sequence ID" value="GGK93844.1"/>
    <property type="molecule type" value="Genomic_DNA"/>
</dbReference>
<proteinExistence type="predicted"/>
<dbReference type="InterPro" id="IPR011006">
    <property type="entry name" value="CheY-like_superfamily"/>
</dbReference>
<dbReference type="Pfam" id="PF00072">
    <property type="entry name" value="Response_reg"/>
    <property type="match status" value="1"/>
</dbReference>
<dbReference type="Gene3D" id="3.40.50.2300">
    <property type="match status" value="1"/>
</dbReference>
<dbReference type="Proteomes" id="UP000604341">
    <property type="component" value="Unassembled WGS sequence"/>
</dbReference>
<gene>
    <name evidence="3" type="ORF">GCM10010844_10480</name>
</gene>
<dbReference type="PANTHER" id="PTHR44520">
    <property type="entry name" value="RESPONSE REGULATOR RCP1-RELATED"/>
    <property type="match status" value="1"/>
</dbReference>
<comment type="caution">
    <text evidence="3">The sequence shown here is derived from an EMBL/GenBank/DDBJ whole genome shotgun (WGS) entry which is preliminary data.</text>
</comment>
<protein>
    <recommendedName>
        <fullName evidence="2">Response regulatory domain-containing protein</fullName>
    </recommendedName>
</protein>
<keyword evidence="4" id="KW-1185">Reference proteome</keyword>
<dbReference type="InterPro" id="IPR052893">
    <property type="entry name" value="TCS_response_regulator"/>
</dbReference>